<protein>
    <submittedName>
        <fullName evidence="1">Uncharacterized protein</fullName>
    </submittedName>
</protein>
<dbReference type="EMBL" id="JAEAOA010002216">
    <property type="protein sequence ID" value="KAK3606290.1"/>
    <property type="molecule type" value="Genomic_DNA"/>
</dbReference>
<dbReference type="AlphaFoldDB" id="A0AAE0T9K4"/>
<evidence type="ECO:0000313" key="2">
    <source>
        <dbReference type="Proteomes" id="UP001195483"/>
    </source>
</evidence>
<keyword evidence="2" id="KW-1185">Reference proteome</keyword>
<comment type="caution">
    <text evidence="1">The sequence shown here is derived from an EMBL/GenBank/DDBJ whole genome shotgun (WGS) entry which is preliminary data.</text>
</comment>
<reference evidence="1" key="3">
    <citation type="submission" date="2023-05" db="EMBL/GenBank/DDBJ databases">
        <authorList>
            <person name="Smith C.H."/>
        </authorList>
    </citation>
    <scope>NUCLEOTIDE SEQUENCE</scope>
    <source>
        <strain evidence="1">CHS0354</strain>
        <tissue evidence="1">Mantle</tissue>
    </source>
</reference>
<reference evidence="1" key="1">
    <citation type="journal article" date="2021" name="Genome Biol. Evol.">
        <title>A High-Quality Reference Genome for a Parasitic Bivalve with Doubly Uniparental Inheritance (Bivalvia: Unionida).</title>
        <authorList>
            <person name="Smith C.H."/>
        </authorList>
    </citation>
    <scope>NUCLEOTIDE SEQUENCE</scope>
    <source>
        <strain evidence="1">CHS0354</strain>
    </source>
</reference>
<proteinExistence type="predicted"/>
<reference evidence="1" key="2">
    <citation type="journal article" date="2021" name="Genome Biol. Evol.">
        <title>Developing a high-quality reference genome for a parasitic bivalve with doubly uniparental inheritance (Bivalvia: Unionida).</title>
        <authorList>
            <person name="Smith C.H."/>
        </authorList>
    </citation>
    <scope>NUCLEOTIDE SEQUENCE</scope>
    <source>
        <strain evidence="1">CHS0354</strain>
        <tissue evidence="1">Mantle</tissue>
    </source>
</reference>
<accession>A0AAE0T9K4</accession>
<gene>
    <name evidence="1" type="ORF">CHS0354_037966</name>
</gene>
<organism evidence="1 2">
    <name type="scientific">Potamilus streckersoni</name>
    <dbReference type="NCBI Taxonomy" id="2493646"/>
    <lineage>
        <taxon>Eukaryota</taxon>
        <taxon>Metazoa</taxon>
        <taxon>Spiralia</taxon>
        <taxon>Lophotrochozoa</taxon>
        <taxon>Mollusca</taxon>
        <taxon>Bivalvia</taxon>
        <taxon>Autobranchia</taxon>
        <taxon>Heteroconchia</taxon>
        <taxon>Palaeoheterodonta</taxon>
        <taxon>Unionida</taxon>
        <taxon>Unionoidea</taxon>
        <taxon>Unionidae</taxon>
        <taxon>Ambleminae</taxon>
        <taxon>Lampsilini</taxon>
        <taxon>Potamilus</taxon>
    </lineage>
</organism>
<sequence length="74" mass="8455">MGLKIAIVIRFSLTHDAGSSDITSPSGYYRLGIRYWQLLKLHTSSQDLLLHRWIPVSVPLKDTFGYCNKHVIII</sequence>
<name>A0AAE0T9K4_9BIVA</name>
<evidence type="ECO:0000313" key="1">
    <source>
        <dbReference type="EMBL" id="KAK3606290.1"/>
    </source>
</evidence>
<dbReference type="Proteomes" id="UP001195483">
    <property type="component" value="Unassembled WGS sequence"/>
</dbReference>